<dbReference type="OrthoDB" id="9801679at2"/>
<accession>A0A178MAW5</accession>
<evidence type="ECO:0000313" key="3">
    <source>
        <dbReference type="EMBL" id="OAN45892.1"/>
    </source>
</evidence>
<dbReference type="InterPro" id="IPR015943">
    <property type="entry name" value="WD40/YVTN_repeat-like_dom_sf"/>
</dbReference>
<reference evidence="3 4" key="1">
    <citation type="submission" date="2016-04" db="EMBL/GenBank/DDBJ databases">
        <title>Chloroflexus islandicus sp. nov., a thermophilic filamentous anoxygenic phototrophic bacterium from geyser Strokkur (Iceland).</title>
        <authorList>
            <person name="Gaisin V.A."/>
            <person name="Kalashnikov A.M."/>
            <person name="Sukhacheva M.V."/>
            <person name="Grouzdev D.S."/>
            <person name="Ivanov T.M."/>
            <person name="Kuznetsov B."/>
            <person name="Gorlenko V.M."/>
        </authorList>
    </citation>
    <scope>NUCLEOTIDE SEQUENCE [LARGE SCALE GENOMIC DNA]</scope>
    <source>
        <strain evidence="4">isl-2</strain>
    </source>
</reference>
<evidence type="ECO:0000256" key="1">
    <source>
        <dbReference type="SAM" id="SignalP"/>
    </source>
</evidence>
<dbReference type="SUPFAM" id="SSF51004">
    <property type="entry name" value="C-terminal (heme d1) domain of cytochrome cd1-nitrite reductase"/>
    <property type="match status" value="1"/>
</dbReference>
<gene>
    <name evidence="3" type="ORF">A6A03_13635</name>
</gene>
<dbReference type="EMBL" id="LWQS01000050">
    <property type="protein sequence ID" value="OAN45892.1"/>
    <property type="molecule type" value="Genomic_DNA"/>
</dbReference>
<proteinExistence type="predicted"/>
<evidence type="ECO:0000259" key="2">
    <source>
        <dbReference type="Pfam" id="PF22494"/>
    </source>
</evidence>
<dbReference type="InterPro" id="IPR011048">
    <property type="entry name" value="Haem_d1_sf"/>
</dbReference>
<feature type="signal peptide" evidence="1">
    <location>
        <begin position="1"/>
        <end position="26"/>
    </location>
</feature>
<dbReference type="Proteomes" id="UP000078287">
    <property type="component" value="Unassembled WGS sequence"/>
</dbReference>
<dbReference type="PANTHER" id="PTHR46928">
    <property type="entry name" value="MESENCHYME-SPECIFIC CELL SURFACE GLYCOPROTEIN"/>
    <property type="match status" value="1"/>
</dbReference>
<dbReference type="NCBIfam" id="NF038117">
    <property type="entry name" value="choice_anch_I"/>
    <property type="match status" value="1"/>
</dbReference>
<dbReference type="STRING" id="1707952.A6A03_13635"/>
<feature type="chain" id="PRO_5008091823" evidence="1">
    <location>
        <begin position="27"/>
        <end position="527"/>
    </location>
</feature>
<dbReference type="PANTHER" id="PTHR46928:SF1">
    <property type="entry name" value="MESENCHYME-SPECIFIC CELL SURFACE GLYCOPROTEIN"/>
    <property type="match status" value="1"/>
</dbReference>
<evidence type="ECO:0000313" key="4">
    <source>
        <dbReference type="Proteomes" id="UP000078287"/>
    </source>
</evidence>
<dbReference type="RefSeq" id="WP_066786993.1">
    <property type="nucleotide sequence ID" value="NZ_LWQS01000050.1"/>
</dbReference>
<dbReference type="Gene3D" id="2.130.10.10">
    <property type="entry name" value="YVTN repeat-like/Quinoprotein amine dehydrogenase"/>
    <property type="match status" value="1"/>
</dbReference>
<feature type="domain" description="Choice-of-anchor I" evidence="2">
    <location>
        <begin position="49"/>
        <end position="525"/>
    </location>
</feature>
<keyword evidence="1" id="KW-0732">Signal</keyword>
<sequence>MRLRGLTMFVAVALLIGAISPLPVFAASPAPTFTLLASYTTGLGNLSGETVAFGRNRMFATNSTSNSLDIVDLSNASTPTRLSRIDLSPYGAGPNSVAVRGNLVAVAVEADPKTDPGFVVFFDLNGAYLNRVQVGALPDMLTFTPNGRLLLVANEGEPSDDYTIDPYGTISIIPVSGNIRRLSDRDVIHLGFAEFEVGGMYRDQFDPATRIFGPTATAADAVQKNLEPEYITVTPDNLFAYVTLQENNAIAKIDLRYFCIEWVRSLGLKDHSLPGNGIDASDRDNAINIVNWPVFGIYQPDAIASYRVRGQTYLVTANEGDAREYAGYAEEVRVGASRYRLDPTAFPNATALKNNAALGRLTVSIASGDLDGDGDFDQIHVFGARSFSIWDAEGRLVFDSGDQIERIVAETYPAFFNSNNSANDFDTRSDNKGPEPEGVALGAIRNRTYAFIGLERQGGVMIFDISNPAAPTFVQYVNNRDFSSAAVGPDSGPEIVKFVPANQSPTGKPLLLVANEVSGTVSIYEAN</sequence>
<keyword evidence="4" id="KW-1185">Reference proteome</keyword>
<dbReference type="Pfam" id="PF22494">
    <property type="entry name" value="choice_anch_I"/>
    <property type="match status" value="1"/>
</dbReference>
<dbReference type="InterPro" id="IPR055188">
    <property type="entry name" value="Choice_anch_I"/>
</dbReference>
<dbReference type="InterPro" id="IPR052956">
    <property type="entry name" value="Mesenchyme-surface_protein"/>
</dbReference>
<organism evidence="3 4">
    <name type="scientific">Chloroflexus islandicus</name>
    <dbReference type="NCBI Taxonomy" id="1707952"/>
    <lineage>
        <taxon>Bacteria</taxon>
        <taxon>Bacillati</taxon>
        <taxon>Chloroflexota</taxon>
        <taxon>Chloroflexia</taxon>
        <taxon>Chloroflexales</taxon>
        <taxon>Chloroflexineae</taxon>
        <taxon>Chloroflexaceae</taxon>
        <taxon>Chloroflexus</taxon>
    </lineage>
</organism>
<comment type="caution">
    <text evidence="3">The sequence shown here is derived from an EMBL/GenBank/DDBJ whole genome shotgun (WGS) entry which is preliminary data.</text>
</comment>
<name>A0A178MAW5_9CHLR</name>
<protein>
    <submittedName>
        <fullName evidence="3">Alkaline phosphatase</fullName>
    </submittedName>
</protein>
<dbReference type="AlphaFoldDB" id="A0A178MAW5"/>